<dbReference type="Gene3D" id="1.20.58.300">
    <property type="entry name" value="FlgN-like"/>
    <property type="match status" value="1"/>
</dbReference>
<evidence type="ECO:0000256" key="1">
    <source>
        <dbReference type="ARBA" id="ARBA00002397"/>
    </source>
</evidence>
<dbReference type="EMBL" id="CP010310">
    <property type="protein sequence ID" value="AJC21368.1"/>
    <property type="molecule type" value="Genomic_DNA"/>
</dbReference>
<dbReference type="Proteomes" id="UP000035086">
    <property type="component" value="Chromosome"/>
</dbReference>
<dbReference type="InterPro" id="IPR036679">
    <property type="entry name" value="FlgN-like_sf"/>
</dbReference>
<evidence type="ECO:0000256" key="2">
    <source>
        <dbReference type="ARBA" id="ARBA00007703"/>
    </source>
</evidence>
<reference evidence="6 8" key="3">
    <citation type="submission" date="2018-06" db="EMBL/GenBank/DDBJ databases">
        <authorList>
            <consortium name="Pathogen Informatics"/>
            <person name="Doyle S."/>
        </authorList>
    </citation>
    <scope>NUCLEOTIDE SEQUENCE [LARGE SCALE GENOMIC DNA]</scope>
    <source>
        <strain evidence="6 8">NCTC13159</strain>
    </source>
</reference>
<dbReference type="KEGG" id="ppul:RO07_14325"/>
<gene>
    <name evidence="6" type="ORF">NCTC13159_01371</name>
    <name evidence="5" type="ORF">RO07_14325</name>
</gene>
<dbReference type="GO" id="GO:0044780">
    <property type="term" value="P:bacterial-type flagellum assembly"/>
    <property type="evidence" value="ECO:0007669"/>
    <property type="project" value="InterPro"/>
</dbReference>
<dbReference type="SUPFAM" id="SSF140566">
    <property type="entry name" value="FlgN-like"/>
    <property type="match status" value="1"/>
</dbReference>
<evidence type="ECO:0000313" key="8">
    <source>
        <dbReference type="Proteomes" id="UP000254589"/>
    </source>
</evidence>
<reference evidence="5" key="2">
    <citation type="submission" date="2016-11" db="EMBL/GenBank/DDBJ databases">
        <title>Complete Genome Sequencing of Pandoraea pulmonicola DSM 16583.</title>
        <authorList>
            <person name="Chan K.-G."/>
        </authorList>
    </citation>
    <scope>NUCLEOTIDE SEQUENCE</scope>
    <source>
        <strain evidence="5">DSM 16583</strain>
    </source>
</reference>
<comment type="function">
    <text evidence="1">Required for the efficient initiation of filament assembly.</text>
</comment>
<reference evidence="7" key="1">
    <citation type="submission" date="2014-12" db="EMBL/GenBank/DDBJ databases">
        <title>Complete Genome Sequencing of Pandoraea pulmonicola DSM 16583.</title>
        <authorList>
            <person name="Chan K.-G."/>
        </authorList>
    </citation>
    <scope>NUCLEOTIDE SEQUENCE [LARGE SCALE GENOMIC DNA]</scope>
    <source>
        <strain evidence="7">DSM 16583</strain>
    </source>
</reference>
<proteinExistence type="inferred from homology"/>
<protein>
    <submittedName>
        <fullName evidence="6">FlgN protein</fullName>
    </submittedName>
</protein>
<dbReference type="InterPro" id="IPR007809">
    <property type="entry name" value="FlgN-like"/>
</dbReference>
<evidence type="ECO:0000313" key="7">
    <source>
        <dbReference type="Proteomes" id="UP000035086"/>
    </source>
</evidence>
<dbReference type="RefSeq" id="WP_039408917.1">
    <property type="nucleotide sequence ID" value="NZ_CP010310.2"/>
</dbReference>
<dbReference type="AlphaFoldDB" id="A0AAJ5CZW0"/>
<dbReference type="Proteomes" id="UP000254589">
    <property type="component" value="Unassembled WGS sequence"/>
</dbReference>
<evidence type="ECO:0000256" key="3">
    <source>
        <dbReference type="ARBA" id="ARBA00022795"/>
    </source>
</evidence>
<comment type="similarity">
    <text evidence="2">Belongs to the FlgN family.</text>
</comment>
<organism evidence="6 8">
    <name type="scientific">Pandoraea pulmonicola</name>
    <dbReference type="NCBI Taxonomy" id="93221"/>
    <lineage>
        <taxon>Bacteria</taxon>
        <taxon>Pseudomonadati</taxon>
        <taxon>Pseudomonadota</taxon>
        <taxon>Betaproteobacteria</taxon>
        <taxon>Burkholderiales</taxon>
        <taxon>Burkholderiaceae</taxon>
        <taxon>Pandoraea</taxon>
    </lineage>
</organism>
<keyword evidence="4" id="KW-0175">Coiled coil</keyword>
<evidence type="ECO:0000256" key="4">
    <source>
        <dbReference type="SAM" id="Coils"/>
    </source>
</evidence>
<feature type="coiled-coil region" evidence="4">
    <location>
        <begin position="17"/>
        <end position="44"/>
    </location>
</feature>
<evidence type="ECO:0000313" key="6">
    <source>
        <dbReference type="EMBL" id="SUA89900.1"/>
    </source>
</evidence>
<keyword evidence="3" id="KW-1005">Bacterial flagellum biogenesis</keyword>
<evidence type="ECO:0000313" key="5">
    <source>
        <dbReference type="EMBL" id="AJC21368.1"/>
    </source>
</evidence>
<accession>A0AAJ5CZW0</accession>
<dbReference type="Pfam" id="PF05130">
    <property type="entry name" value="FlgN"/>
    <property type="match status" value="1"/>
</dbReference>
<sequence>MNASDQGRRRACVARIVADVEADLEDYRRLIATLDALHRALTDESLDALARTHDTALQLVGRLRARARRRVQCLEQAFGETSANTMTPVMRWLAADAREAYQTFATRWDALQALAARCKAVNARNLRDIGAKLQMLDVVLSPASATYAPQR</sequence>
<name>A0AAJ5CZW0_PANPU</name>
<dbReference type="EMBL" id="UGSJ01000001">
    <property type="protein sequence ID" value="SUA89900.1"/>
    <property type="molecule type" value="Genomic_DNA"/>
</dbReference>
<keyword evidence="7" id="KW-1185">Reference proteome</keyword>